<proteinExistence type="predicted"/>
<accession>A0A0R1GQ91</accession>
<dbReference type="SUPFAM" id="SSF55729">
    <property type="entry name" value="Acyl-CoA N-acyltransferases (Nat)"/>
    <property type="match status" value="1"/>
</dbReference>
<dbReference type="AlphaFoldDB" id="A0A0R1GQ91"/>
<dbReference type="GO" id="GO:0016747">
    <property type="term" value="F:acyltransferase activity, transferring groups other than amino-acyl groups"/>
    <property type="evidence" value="ECO:0007669"/>
    <property type="project" value="InterPro"/>
</dbReference>
<dbReference type="PANTHER" id="PTHR43792">
    <property type="entry name" value="GNAT FAMILY, PUTATIVE (AFU_ORTHOLOGUE AFUA_3G00765)-RELATED-RELATED"/>
    <property type="match status" value="1"/>
</dbReference>
<feature type="domain" description="N-acetyltransferase" evidence="1">
    <location>
        <begin position="10"/>
        <end position="179"/>
    </location>
</feature>
<evidence type="ECO:0000313" key="3">
    <source>
        <dbReference type="Proteomes" id="UP000051176"/>
    </source>
</evidence>
<dbReference type="InterPro" id="IPR000182">
    <property type="entry name" value="GNAT_dom"/>
</dbReference>
<organism evidence="2 3">
    <name type="scientific">Levilactobacillus parabrevis ATCC 53295</name>
    <dbReference type="NCBI Taxonomy" id="1267003"/>
    <lineage>
        <taxon>Bacteria</taxon>
        <taxon>Bacillati</taxon>
        <taxon>Bacillota</taxon>
        <taxon>Bacilli</taxon>
        <taxon>Lactobacillales</taxon>
        <taxon>Lactobacillaceae</taxon>
        <taxon>Levilactobacillus</taxon>
    </lineage>
</organism>
<dbReference type="eggNOG" id="COG1670">
    <property type="taxonomic scope" value="Bacteria"/>
</dbReference>
<dbReference type="Proteomes" id="UP000051176">
    <property type="component" value="Unassembled WGS sequence"/>
</dbReference>
<dbReference type="STRING" id="357278.IV61_GL001182"/>
<evidence type="ECO:0000259" key="1">
    <source>
        <dbReference type="PROSITE" id="PS51186"/>
    </source>
</evidence>
<dbReference type="InterPro" id="IPR051531">
    <property type="entry name" value="N-acetyltransferase"/>
</dbReference>
<sequence length="182" mass="20658">MTAILKTQRLDLRPLTDSDYPAYKRLVTNPVIAQPVGFSPQPDDRQVRRWYRADRNSARSYAIILHQTNQFIGAVIFYDWFADNGLPDETSLELGYFLDPEYWAQGLMPEALMACFKDLKRAESPVKSVWANCLVSNGRSCQLLEKLCFQTIGDQLMGVTGGGQTLQRQALFCLNLNDSQNN</sequence>
<evidence type="ECO:0000313" key="2">
    <source>
        <dbReference type="EMBL" id="KRK36157.1"/>
    </source>
</evidence>
<keyword evidence="3" id="KW-1185">Reference proteome</keyword>
<dbReference type="PROSITE" id="PS51186">
    <property type="entry name" value="GNAT"/>
    <property type="match status" value="1"/>
</dbReference>
<reference evidence="2 3" key="1">
    <citation type="journal article" date="2015" name="Genome Announc.">
        <title>Expanding the biotechnology potential of lactobacilli through comparative genomics of 213 strains and associated genera.</title>
        <authorList>
            <person name="Sun Z."/>
            <person name="Harris H.M."/>
            <person name="McCann A."/>
            <person name="Guo C."/>
            <person name="Argimon S."/>
            <person name="Zhang W."/>
            <person name="Yang X."/>
            <person name="Jeffery I.B."/>
            <person name="Cooney J.C."/>
            <person name="Kagawa T.F."/>
            <person name="Liu W."/>
            <person name="Song Y."/>
            <person name="Salvetti E."/>
            <person name="Wrobel A."/>
            <person name="Rasinkangas P."/>
            <person name="Parkhill J."/>
            <person name="Rea M.C."/>
            <person name="O'Sullivan O."/>
            <person name="Ritari J."/>
            <person name="Douillard F.P."/>
            <person name="Paul Ross R."/>
            <person name="Yang R."/>
            <person name="Briner A.E."/>
            <person name="Felis G.E."/>
            <person name="de Vos W.M."/>
            <person name="Barrangou R."/>
            <person name="Klaenhammer T.R."/>
            <person name="Caufield P.W."/>
            <person name="Cui Y."/>
            <person name="Zhang H."/>
            <person name="O'Toole P.W."/>
        </authorList>
    </citation>
    <scope>NUCLEOTIDE SEQUENCE [LARGE SCALE GENOMIC DNA]</scope>
    <source>
        <strain evidence="2 3">ATCC 53295</strain>
    </source>
</reference>
<dbReference type="RefSeq" id="WP_020089842.1">
    <property type="nucleotide sequence ID" value="NZ_AZCZ01000028.1"/>
</dbReference>
<dbReference type="Pfam" id="PF13302">
    <property type="entry name" value="Acetyltransf_3"/>
    <property type="match status" value="1"/>
</dbReference>
<gene>
    <name evidence="2" type="ORF">FD07_GL001079</name>
</gene>
<dbReference type="PATRIC" id="fig|1267003.4.peg.1144"/>
<dbReference type="Gene3D" id="3.40.630.30">
    <property type="match status" value="1"/>
</dbReference>
<dbReference type="InterPro" id="IPR016181">
    <property type="entry name" value="Acyl_CoA_acyltransferase"/>
</dbReference>
<dbReference type="EMBL" id="AZCZ01000028">
    <property type="protein sequence ID" value="KRK36157.1"/>
    <property type="molecule type" value="Genomic_DNA"/>
</dbReference>
<comment type="caution">
    <text evidence="2">The sequence shown here is derived from an EMBL/GenBank/DDBJ whole genome shotgun (WGS) entry which is preliminary data.</text>
</comment>
<name>A0A0R1GQ91_9LACO</name>
<protein>
    <recommendedName>
        <fullName evidence="1">N-acetyltransferase domain-containing protein</fullName>
    </recommendedName>
</protein>